<name>A0ABU9AVA0_9BACT</name>
<sequence>MPPLFKWERDASFRALGWESLSAGVALWGITVAYGVMWLGAVGWWEWRKANAEDGALSVER</sequence>
<keyword evidence="3" id="KW-1185">Reference proteome</keyword>
<evidence type="ECO:0000313" key="2">
    <source>
        <dbReference type="EMBL" id="MEK7951673.1"/>
    </source>
</evidence>
<accession>A0ABU9AVA0</accession>
<organism evidence="2 3">
    <name type="scientific">Luteolibacter soli</name>
    <dbReference type="NCBI Taxonomy" id="3135280"/>
    <lineage>
        <taxon>Bacteria</taxon>
        <taxon>Pseudomonadati</taxon>
        <taxon>Verrucomicrobiota</taxon>
        <taxon>Verrucomicrobiia</taxon>
        <taxon>Verrucomicrobiales</taxon>
        <taxon>Verrucomicrobiaceae</taxon>
        <taxon>Luteolibacter</taxon>
    </lineage>
</organism>
<protein>
    <submittedName>
        <fullName evidence="2">Uncharacterized protein</fullName>
    </submittedName>
</protein>
<keyword evidence="1" id="KW-1133">Transmembrane helix</keyword>
<dbReference type="EMBL" id="JBBUKT010000005">
    <property type="protein sequence ID" value="MEK7951673.1"/>
    <property type="molecule type" value="Genomic_DNA"/>
</dbReference>
<comment type="caution">
    <text evidence="2">The sequence shown here is derived from an EMBL/GenBank/DDBJ whole genome shotgun (WGS) entry which is preliminary data.</text>
</comment>
<dbReference type="Proteomes" id="UP001371305">
    <property type="component" value="Unassembled WGS sequence"/>
</dbReference>
<keyword evidence="1" id="KW-0472">Membrane</keyword>
<proteinExistence type="predicted"/>
<reference evidence="2 3" key="1">
    <citation type="submission" date="2024-04" db="EMBL/GenBank/DDBJ databases">
        <title>Luteolibacter sp. isolated from soil.</title>
        <authorList>
            <person name="An J."/>
        </authorList>
    </citation>
    <scope>NUCLEOTIDE SEQUENCE [LARGE SCALE GENOMIC DNA]</scope>
    <source>
        <strain evidence="2 3">Y139</strain>
    </source>
</reference>
<feature type="transmembrane region" description="Helical" evidence="1">
    <location>
        <begin position="20"/>
        <end position="45"/>
    </location>
</feature>
<keyword evidence="1" id="KW-0812">Transmembrane</keyword>
<evidence type="ECO:0000256" key="1">
    <source>
        <dbReference type="SAM" id="Phobius"/>
    </source>
</evidence>
<dbReference type="RefSeq" id="WP_341405331.1">
    <property type="nucleotide sequence ID" value="NZ_JBBUKT010000005.1"/>
</dbReference>
<evidence type="ECO:0000313" key="3">
    <source>
        <dbReference type="Proteomes" id="UP001371305"/>
    </source>
</evidence>
<gene>
    <name evidence="2" type="ORF">WKV53_14240</name>
</gene>